<dbReference type="PANTHER" id="PTHR14218:SF15">
    <property type="entry name" value="TRIPEPTIDYL-PEPTIDASE 1"/>
    <property type="match status" value="1"/>
</dbReference>
<sequence>MLTARAWHSVTTVGATTGIAPEVAASFSGGGFSNVFSQPSYQAAAVSRYLSTLGGENAGRFNRSGRAYPDIAAQGENVEIVFGGQRGPVSSTACSTPIVASVVALLNDLLAQQGRPPLGFLNPLLYSLGGTAAFTDVVSGSNPGCGTEGFPALAGWDPVSATMVGDGVALDGLLTGVLGFRLLGWARRISRRSGRPSVYEGGYKAY</sequence>
<dbReference type="GO" id="GO:0046872">
    <property type="term" value="F:metal ion binding"/>
    <property type="evidence" value="ECO:0007669"/>
    <property type="project" value="UniProtKB-UniRule"/>
</dbReference>
<dbReference type="GO" id="GO:0004252">
    <property type="term" value="F:serine-type endopeptidase activity"/>
    <property type="evidence" value="ECO:0007669"/>
    <property type="project" value="InterPro"/>
</dbReference>
<name>A0A1M2VCS7_TRAPU</name>
<evidence type="ECO:0000313" key="3">
    <source>
        <dbReference type="EMBL" id="OJT05440.1"/>
    </source>
</evidence>
<comment type="cofactor">
    <cofactor evidence="1">
        <name>Ca(2+)</name>
        <dbReference type="ChEBI" id="CHEBI:29108"/>
    </cofactor>
    <text evidence="1">Binds 1 Ca(2+) ion per subunit.</text>
</comment>
<dbReference type="Gene3D" id="3.40.50.200">
    <property type="entry name" value="Peptidase S8/S53 domain"/>
    <property type="match status" value="1"/>
</dbReference>
<evidence type="ECO:0000313" key="4">
    <source>
        <dbReference type="Proteomes" id="UP000184267"/>
    </source>
</evidence>
<reference evidence="3 4" key="1">
    <citation type="submission" date="2016-10" db="EMBL/GenBank/DDBJ databases">
        <title>Genome sequence of the basidiomycete white-rot fungus Trametes pubescens.</title>
        <authorList>
            <person name="Makela M.R."/>
            <person name="Granchi Z."/>
            <person name="Peng M."/>
            <person name="De Vries R.P."/>
            <person name="Grigoriev I."/>
            <person name="Riley R."/>
            <person name="Hilden K."/>
        </authorList>
    </citation>
    <scope>NUCLEOTIDE SEQUENCE [LARGE SCALE GENOMIC DNA]</scope>
    <source>
        <strain evidence="3 4">FBCC735</strain>
    </source>
</reference>
<keyword evidence="4" id="KW-1185">Reference proteome</keyword>
<dbReference type="InterPro" id="IPR030400">
    <property type="entry name" value="Sedolisin_dom"/>
</dbReference>
<accession>A0A1M2VCS7</accession>
<dbReference type="InterPro" id="IPR050819">
    <property type="entry name" value="Tripeptidyl-peptidase_I"/>
</dbReference>
<dbReference type="GO" id="GO:0006508">
    <property type="term" value="P:proteolysis"/>
    <property type="evidence" value="ECO:0007669"/>
    <property type="project" value="InterPro"/>
</dbReference>
<organism evidence="3 4">
    <name type="scientific">Trametes pubescens</name>
    <name type="common">White-rot fungus</name>
    <dbReference type="NCBI Taxonomy" id="154538"/>
    <lineage>
        <taxon>Eukaryota</taxon>
        <taxon>Fungi</taxon>
        <taxon>Dikarya</taxon>
        <taxon>Basidiomycota</taxon>
        <taxon>Agaricomycotina</taxon>
        <taxon>Agaricomycetes</taxon>
        <taxon>Polyporales</taxon>
        <taxon>Polyporaceae</taxon>
        <taxon>Trametes</taxon>
    </lineage>
</organism>
<comment type="caution">
    <text evidence="3">The sequence shown here is derived from an EMBL/GenBank/DDBJ whole genome shotgun (WGS) entry which is preliminary data.</text>
</comment>
<keyword evidence="1" id="KW-0106">Calcium</keyword>
<dbReference type="EMBL" id="MNAD01001462">
    <property type="protein sequence ID" value="OJT05440.1"/>
    <property type="molecule type" value="Genomic_DNA"/>
</dbReference>
<dbReference type="PROSITE" id="PS51695">
    <property type="entry name" value="SEDOLISIN"/>
    <property type="match status" value="1"/>
</dbReference>
<dbReference type="AlphaFoldDB" id="A0A1M2VCS7"/>
<gene>
    <name evidence="3" type="ORF">TRAPUB_3756</name>
</gene>
<feature type="binding site" evidence="1">
    <location>
        <position position="157"/>
    </location>
    <ligand>
        <name>Ca(2+)</name>
        <dbReference type="ChEBI" id="CHEBI:29108"/>
    </ligand>
</feature>
<feature type="binding site" evidence="1">
    <location>
        <position position="137"/>
    </location>
    <ligand>
        <name>Ca(2+)</name>
        <dbReference type="ChEBI" id="CHEBI:29108"/>
    </ligand>
</feature>
<feature type="domain" description="Peptidase S53" evidence="2">
    <location>
        <begin position="1"/>
        <end position="177"/>
    </location>
</feature>
<dbReference type="GO" id="GO:0008240">
    <property type="term" value="F:tripeptidyl-peptidase activity"/>
    <property type="evidence" value="ECO:0007669"/>
    <property type="project" value="TreeGrafter"/>
</dbReference>
<dbReference type="InterPro" id="IPR036852">
    <property type="entry name" value="Peptidase_S8/S53_dom_sf"/>
</dbReference>
<feature type="binding site" evidence="1">
    <location>
        <position position="155"/>
    </location>
    <ligand>
        <name>Ca(2+)</name>
        <dbReference type="ChEBI" id="CHEBI:29108"/>
    </ligand>
</feature>
<dbReference type="STRING" id="154538.A0A1M2VCS7"/>
<evidence type="ECO:0000256" key="1">
    <source>
        <dbReference type="PROSITE-ProRule" id="PRU01032"/>
    </source>
</evidence>
<keyword evidence="1" id="KW-0479">Metal-binding</keyword>
<dbReference type="SUPFAM" id="SSF52743">
    <property type="entry name" value="Subtilisin-like"/>
    <property type="match status" value="1"/>
</dbReference>
<comment type="caution">
    <text evidence="1">Lacks conserved residue(s) required for the propagation of feature annotation.</text>
</comment>
<feature type="binding site" evidence="1">
    <location>
        <position position="136"/>
    </location>
    <ligand>
        <name>Ca(2+)</name>
        <dbReference type="ChEBI" id="CHEBI:29108"/>
    </ligand>
</feature>
<dbReference type="OrthoDB" id="409122at2759"/>
<proteinExistence type="predicted"/>
<evidence type="ECO:0000259" key="2">
    <source>
        <dbReference type="PROSITE" id="PS51695"/>
    </source>
</evidence>
<dbReference type="Proteomes" id="UP000184267">
    <property type="component" value="Unassembled WGS sequence"/>
</dbReference>
<dbReference type="PANTHER" id="PTHR14218">
    <property type="entry name" value="PROTEASE S8 TRIPEPTIDYL PEPTIDASE I CLN2"/>
    <property type="match status" value="1"/>
</dbReference>
<protein>
    <submittedName>
        <fullName evidence="3">Tripeptidyl-peptidase SED2</fullName>
    </submittedName>
</protein>
<dbReference type="OMA" id="CQDSIIS"/>